<dbReference type="CDD" id="cd17470">
    <property type="entry name" value="T3SS_Flik_C"/>
    <property type="match status" value="1"/>
</dbReference>
<feature type="region of interest" description="Disordered" evidence="1">
    <location>
        <begin position="1"/>
        <end position="83"/>
    </location>
</feature>
<evidence type="ECO:0000256" key="1">
    <source>
        <dbReference type="SAM" id="MobiDB-lite"/>
    </source>
</evidence>
<keyword evidence="4" id="KW-1185">Reference proteome</keyword>
<feature type="compositionally biased region" description="Polar residues" evidence="1">
    <location>
        <begin position="236"/>
        <end position="248"/>
    </location>
</feature>
<feature type="compositionally biased region" description="Polar residues" evidence="1">
    <location>
        <begin position="62"/>
        <end position="71"/>
    </location>
</feature>
<feature type="compositionally biased region" description="Polar residues" evidence="1">
    <location>
        <begin position="214"/>
        <end position="224"/>
    </location>
</feature>
<keyword evidence="3" id="KW-0969">Cilium</keyword>
<feature type="compositionally biased region" description="Polar residues" evidence="1">
    <location>
        <begin position="395"/>
        <end position="405"/>
    </location>
</feature>
<feature type="region of interest" description="Disordered" evidence="1">
    <location>
        <begin position="180"/>
        <end position="257"/>
    </location>
</feature>
<dbReference type="Pfam" id="PF02120">
    <property type="entry name" value="Flg_hook"/>
    <property type="match status" value="1"/>
</dbReference>
<dbReference type="InterPro" id="IPR021136">
    <property type="entry name" value="Flagellar_hook_control-like_C"/>
</dbReference>
<keyword evidence="3" id="KW-0282">Flagellum</keyword>
<organism evidence="3 4">
    <name type="scientific">Pseudovibrio japonicus</name>
    <dbReference type="NCBI Taxonomy" id="366534"/>
    <lineage>
        <taxon>Bacteria</taxon>
        <taxon>Pseudomonadati</taxon>
        <taxon>Pseudomonadota</taxon>
        <taxon>Alphaproteobacteria</taxon>
        <taxon>Hyphomicrobiales</taxon>
        <taxon>Stappiaceae</taxon>
        <taxon>Pseudovibrio</taxon>
    </lineage>
</organism>
<dbReference type="RefSeq" id="WP_189434706.1">
    <property type="nucleotide sequence ID" value="NZ_BMXE01000001.1"/>
</dbReference>
<feature type="compositionally biased region" description="Basic and acidic residues" evidence="1">
    <location>
        <begin position="12"/>
        <end position="61"/>
    </location>
</feature>
<gene>
    <name evidence="3" type="ORF">GCM10007094_02810</name>
</gene>
<dbReference type="EMBL" id="BMXE01000001">
    <property type="protein sequence ID" value="GHB18489.1"/>
    <property type="molecule type" value="Genomic_DNA"/>
</dbReference>
<reference evidence="4" key="1">
    <citation type="journal article" date="2019" name="Int. J. Syst. Evol. Microbiol.">
        <title>The Global Catalogue of Microorganisms (GCM) 10K type strain sequencing project: providing services to taxonomists for standard genome sequencing and annotation.</title>
        <authorList>
            <consortium name="The Broad Institute Genomics Platform"/>
            <consortium name="The Broad Institute Genome Sequencing Center for Infectious Disease"/>
            <person name="Wu L."/>
            <person name="Ma J."/>
        </authorList>
    </citation>
    <scope>NUCLEOTIDE SEQUENCE [LARGE SCALE GENOMIC DNA]</scope>
    <source>
        <strain evidence="4">KCTC 12861</strain>
    </source>
</reference>
<keyword evidence="3" id="KW-0966">Cell projection</keyword>
<dbReference type="InterPro" id="IPR038610">
    <property type="entry name" value="FliK-like_C_sf"/>
</dbReference>
<feature type="region of interest" description="Disordered" evidence="1">
    <location>
        <begin position="395"/>
        <end position="443"/>
    </location>
</feature>
<protein>
    <submittedName>
        <fullName evidence="3">Flagellar hook-length control protein FliK</fullName>
    </submittedName>
</protein>
<sequence>MNPTLPNVDRGAPVKDPAKPVKDAASSEKDARKNGFEEVIDKVRDEKKIPDRKDVSKKSQKPDTANASAHSGDQETETSKTLNDLLKMAGALPKETGEAIGTATKTDDAGQNALSADDLALLAANMQTINSAMTAEQKTAMQLSSVTGLANEVAATSSGRGSTMAEVLNALNAKDLKGLRSEAGGSAKPDKTASGDVKTPAAGTKLDGSPAINLPQSDGKSSAAKQAVTDFLAKQNMAQSDPAASQTAGKPSSGGEVKVVSVETHLPPADLGRPAQQVANALTKQVPAAAAARAAEDLAAQTADKQAVKPIKALEIQLRPDNLGVVRANIQMRGGELEISLTASTREAADMLKGDRQALARVLQDAGYRTETQNITINFKDEMAGQMRQLGQNQERFGQGNNPEGSTGEGGAQHHQNEQPQTDYAGAGQNEADNQDIRSGIYL</sequence>
<feature type="domain" description="Flagellar hook-length control protein-like C-terminal" evidence="2">
    <location>
        <begin position="303"/>
        <end position="375"/>
    </location>
</feature>
<accession>A0ABQ3DXW3</accession>
<dbReference type="Gene3D" id="3.30.750.140">
    <property type="match status" value="1"/>
</dbReference>
<evidence type="ECO:0000313" key="3">
    <source>
        <dbReference type="EMBL" id="GHB18489.1"/>
    </source>
</evidence>
<dbReference type="Proteomes" id="UP000637980">
    <property type="component" value="Unassembled WGS sequence"/>
</dbReference>
<evidence type="ECO:0000313" key="4">
    <source>
        <dbReference type="Proteomes" id="UP000637980"/>
    </source>
</evidence>
<proteinExistence type="predicted"/>
<comment type="caution">
    <text evidence="3">The sequence shown here is derived from an EMBL/GenBank/DDBJ whole genome shotgun (WGS) entry which is preliminary data.</text>
</comment>
<evidence type="ECO:0000259" key="2">
    <source>
        <dbReference type="Pfam" id="PF02120"/>
    </source>
</evidence>
<name>A0ABQ3DXW3_9HYPH</name>